<feature type="compositionally biased region" description="Low complexity" evidence="5">
    <location>
        <begin position="747"/>
        <end position="756"/>
    </location>
</feature>
<proteinExistence type="predicted"/>
<dbReference type="AlphaFoldDB" id="A0AAJ0GBQ4"/>
<dbReference type="EMBL" id="JAWDJX010000020">
    <property type="protein sequence ID" value="KAK3052531.1"/>
    <property type="molecule type" value="Genomic_DNA"/>
</dbReference>
<reference evidence="8" key="1">
    <citation type="submission" date="2023-04" db="EMBL/GenBank/DDBJ databases">
        <title>Black Yeasts Isolated from many extreme environments.</title>
        <authorList>
            <person name="Coleine C."/>
            <person name="Stajich J.E."/>
            <person name="Selbmann L."/>
        </authorList>
    </citation>
    <scope>NUCLEOTIDE SEQUENCE</scope>
    <source>
        <strain evidence="8">CCFEE 5312</strain>
    </source>
</reference>
<feature type="compositionally biased region" description="Polar residues" evidence="5">
    <location>
        <begin position="641"/>
        <end position="662"/>
    </location>
</feature>
<keyword evidence="9" id="KW-1185">Reference proteome</keyword>
<evidence type="ECO:0000313" key="9">
    <source>
        <dbReference type="Proteomes" id="UP001271007"/>
    </source>
</evidence>
<dbReference type="GO" id="GO:0005886">
    <property type="term" value="C:plasma membrane"/>
    <property type="evidence" value="ECO:0007669"/>
    <property type="project" value="InterPro"/>
</dbReference>
<feature type="region of interest" description="Disordered" evidence="5">
    <location>
        <begin position="210"/>
        <end position="825"/>
    </location>
</feature>
<feature type="compositionally biased region" description="Low complexity" evidence="5">
    <location>
        <begin position="546"/>
        <end position="566"/>
    </location>
</feature>
<keyword evidence="2 6" id="KW-0812">Transmembrane</keyword>
<feature type="transmembrane region" description="Helical" evidence="6">
    <location>
        <begin position="85"/>
        <end position="108"/>
    </location>
</feature>
<dbReference type="InterPro" id="IPR009571">
    <property type="entry name" value="SUR7/Rim9-like_fungi"/>
</dbReference>
<evidence type="ECO:0000256" key="2">
    <source>
        <dbReference type="ARBA" id="ARBA00022692"/>
    </source>
</evidence>
<feature type="signal peptide" evidence="7">
    <location>
        <begin position="1"/>
        <end position="25"/>
    </location>
</feature>
<evidence type="ECO:0000256" key="3">
    <source>
        <dbReference type="ARBA" id="ARBA00022989"/>
    </source>
</evidence>
<evidence type="ECO:0000256" key="6">
    <source>
        <dbReference type="SAM" id="Phobius"/>
    </source>
</evidence>
<dbReference type="GO" id="GO:0035838">
    <property type="term" value="C:growing cell tip"/>
    <property type="evidence" value="ECO:0007669"/>
    <property type="project" value="TreeGrafter"/>
</dbReference>
<keyword evidence="3 6" id="KW-1133">Transmembrane helix</keyword>
<evidence type="ECO:0000256" key="4">
    <source>
        <dbReference type="ARBA" id="ARBA00023136"/>
    </source>
</evidence>
<accession>A0AAJ0GBQ4</accession>
<comment type="caution">
    <text evidence="8">The sequence shown here is derived from an EMBL/GenBank/DDBJ whole genome shotgun (WGS) entry which is preliminary data.</text>
</comment>
<feature type="chain" id="PRO_5042487826" description="Pali-domain-containing protein" evidence="7">
    <location>
        <begin position="26"/>
        <end position="825"/>
    </location>
</feature>
<gene>
    <name evidence="8" type="ORF">LTR09_006385</name>
</gene>
<evidence type="ECO:0000256" key="5">
    <source>
        <dbReference type="SAM" id="MobiDB-lite"/>
    </source>
</evidence>
<sequence length="825" mass="86732">MLRPATPLTVIFFLAFVLLLLSTLTTPVIKGIPLGSYQGYNFGVFGFCKDGGECSQIAVGYSTAHAFTGNPADDFLLQQSTRNTLSSILIVHPIAAFLTLICTGLGVAAHFHAPSSSPRYLLALLIFTIPTLLVTLLAFLVDILLFVPHMAWGGWIVLAATILIIASSVVTCAMRRTLVSRKARKKRIAENADMNGADYYNNLNQTRMMTDTSVPPVSTLPRADSPPPMSGTTAGDKGTPQFAAFETKNGQSRDGTDAMMGSTDDRTPLNPTRDPSIRSHSSNTRREYMQDVAPPMPMGRTSMDSQGRPRRDQYGNPIPPDMNMPLRHRTSDESFASRGSRGGRGGYGPAPRGYGAPRGGYPPRGGSYGPRGGFGGGPPPPGWNGRGRGSYGPPPPGMRAPRPAPPPGYSNFGNGPYDPAYAPGMRSGPSPTMEQPAPDAFVAGPMIGQAIEMDERTGSPAQPSSPNPDSYAQNYGLRDSDADVAGLVGLQQERRGSPMRTASERESGMRGPTSVYSSEQSYIPPRSGWAQPEALQPQRPNVSSPLASNMQSSNASSLSPIASSPLVGNAVSPVGPRHHRAGSEPYYEDVDPRFAVEEPSDDGYMSSHHNSGVPNALTPGGGMTPGALAQQIPGNYPATPGASQPVMQPQQQHYGQYRTQPSAPNPAYLHPTYAGTAGGANGPDSDPNLNPIDPNIIAVSNPNSTSSQENLPDGARSPNGGGSERASETSHFTSISDRPVNPNWRPASISGSRAGSAYGGGPQPSQQRRRDDVILAANPDFRIPGMGPARGAGRPGARGGSPGMGMASSRGGGGVVPGGRYPTDI</sequence>
<feature type="transmembrane region" description="Helical" evidence="6">
    <location>
        <begin position="120"/>
        <end position="146"/>
    </location>
</feature>
<evidence type="ECO:0008006" key="10">
    <source>
        <dbReference type="Google" id="ProtNLM"/>
    </source>
</evidence>
<feature type="transmembrane region" description="Helical" evidence="6">
    <location>
        <begin position="152"/>
        <end position="174"/>
    </location>
</feature>
<keyword evidence="7" id="KW-0732">Signal</keyword>
<feature type="compositionally biased region" description="Pro residues" evidence="5">
    <location>
        <begin position="392"/>
        <end position="408"/>
    </location>
</feature>
<dbReference type="Proteomes" id="UP001271007">
    <property type="component" value="Unassembled WGS sequence"/>
</dbReference>
<evidence type="ECO:0000313" key="8">
    <source>
        <dbReference type="EMBL" id="KAK3052531.1"/>
    </source>
</evidence>
<feature type="compositionally biased region" description="Gly residues" evidence="5">
    <location>
        <begin position="788"/>
        <end position="803"/>
    </location>
</feature>
<protein>
    <recommendedName>
        <fullName evidence="10">Pali-domain-containing protein</fullName>
    </recommendedName>
</protein>
<dbReference type="InterPro" id="IPR051380">
    <property type="entry name" value="pH-response_reg_palI/RIM9"/>
</dbReference>
<keyword evidence="4 6" id="KW-0472">Membrane</keyword>
<comment type="subcellular location">
    <subcellularLocation>
        <location evidence="1">Membrane</location>
        <topology evidence="1">Multi-pass membrane protein</topology>
    </subcellularLocation>
</comment>
<dbReference type="PANTHER" id="PTHR28013">
    <property type="entry name" value="PROTEIN DCV1-RELATED"/>
    <property type="match status" value="1"/>
</dbReference>
<organism evidence="8 9">
    <name type="scientific">Extremus antarcticus</name>
    <dbReference type="NCBI Taxonomy" id="702011"/>
    <lineage>
        <taxon>Eukaryota</taxon>
        <taxon>Fungi</taxon>
        <taxon>Dikarya</taxon>
        <taxon>Ascomycota</taxon>
        <taxon>Pezizomycotina</taxon>
        <taxon>Dothideomycetes</taxon>
        <taxon>Dothideomycetidae</taxon>
        <taxon>Mycosphaerellales</taxon>
        <taxon>Extremaceae</taxon>
        <taxon>Extremus</taxon>
    </lineage>
</organism>
<dbReference type="PANTHER" id="PTHR28013:SF3">
    <property type="entry name" value="PROTEIN DCV1-RELATED"/>
    <property type="match status" value="1"/>
</dbReference>
<name>A0AAJ0GBQ4_9PEZI</name>
<feature type="compositionally biased region" description="Polar residues" evidence="5">
    <location>
        <begin position="698"/>
        <end position="710"/>
    </location>
</feature>
<feature type="compositionally biased region" description="Polar residues" evidence="5">
    <location>
        <begin position="459"/>
        <end position="473"/>
    </location>
</feature>
<feature type="compositionally biased region" description="Gly residues" evidence="5">
    <location>
        <begin position="356"/>
        <end position="376"/>
    </location>
</feature>
<dbReference type="GO" id="GO:0032153">
    <property type="term" value="C:cell division site"/>
    <property type="evidence" value="ECO:0007669"/>
    <property type="project" value="TreeGrafter"/>
</dbReference>
<evidence type="ECO:0000256" key="7">
    <source>
        <dbReference type="SAM" id="SignalP"/>
    </source>
</evidence>
<feature type="compositionally biased region" description="Basic and acidic residues" evidence="5">
    <location>
        <begin position="492"/>
        <end position="508"/>
    </location>
</feature>
<evidence type="ECO:0000256" key="1">
    <source>
        <dbReference type="ARBA" id="ARBA00004141"/>
    </source>
</evidence>
<dbReference type="Pfam" id="PF06687">
    <property type="entry name" value="SUR7"/>
    <property type="match status" value="1"/>
</dbReference>